<name>A0A7J7IEA1_9RHOD</name>
<feature type="compositionally biased region" description="Polar residues" evidence="5">
    <location>
        <begin position="40"/>
        <end position="49"/>
    </location>
</feature>
<evidence type="ECO:0000256" key="1">
    <source>
        <dbReference type="ARBA" id="ARBA00022723"/>
    </source>
</evidence>
<feature type="region of interest" description="Disordered" evidence="5">
    <location>
        <begin position="271"/>
        <end position="312"/>
    </location>
</feature>
<sequence>MHTRFLVVLGGNAPGLVGLPSVRAARKRYAASIRQRIQANTKTGTAAQHNESDEPTAPLYTPSEVVASLSEDDIPDVVLCAHTGRVIPGPYAYRCSRCKRAYYVDNEAQKADWQRHAPECEAIANAKTSASESSILDAHDLSLITRNFWRYAELVHLYMEESALCFDDLDAIEENGWPIAARGSNAWPVPFVTIGGGSLPRPLVERPNLEELSWMIALMEWILEHQGTEQLQEGMQMRPWKNNEIWPSGTEHERTRPHVRMISIEPVEDMSRPKNTIHPERAHTSAACSRSSPNEARSLLQTNTATERATDG</sequence>
<organism evidence="7 8">
    <name type="scientific">Cyanidiococcus yangmingshanensis</name>
    <dbReference type="NCBI Taxonomy" id="2690220"/>
    <lineage>
        <taxon>Eukaryota</taxon>
        <taxon>Rhodophyta</taxon>
        <taxon>Bangiophyceae</taxon>
        <taxon>Cyanidiales</taxon>
        <taxon>Cyanidiaceae</taxon>
        <taxon>Cyanidiococcus</taxon>
    </lineage>
</organism>
<dbReference type="InterPro" id="IPR002893">
    <property type="entry name" value="Znf_MYND"/>
</dbReference>
<keyword evidence="3" id="KW-0862">Zinc</keyword>
<evidence type="ECO:0000256" key="5">
    <source>
        <dbReference type="SAM" id="MobiDB-lite"/>
    </source>
</evidence>
<evidence type="ECO:0000256" key="2">
    <source>
        <dbReference type="ARBA" id="ARBA00022771"/>
    </source>
</evidence>
<reference evidence="7 8" key="1">
    <citation type="journal article" date="2020" name="J. Phycol.">
        <title>Comparative genome analysis reveals Cyanidiococcus gen. nov., a new extremophilic red algal genus sister to Cyanidioschyzon (Cyanidioschyzonaceae, Rhodophyta).</title>
        <authorList>
            <person name="Liu S.-L."/>
            <person name="Chiang Y.-R."/>
            <person name="Yoon H.S."/>
            <person name="Fu H.-Y."/>
        </authorList>
    </citation>
    <scope>NUCLEOTIDE SEQUENCE [LARGE SCALE GENOMIC DNA]</scope>
    <source>
        <strain evidence="7 8">THAL066</strain>
    </source>
</reference>
<dbReference type="Proteomes" id="UP000530660">
    <property type="component" value="Unassembled WGS sequence"/>
</dbReference>
<keyword evidence="1" id="KW-0479">Metal-binding</keyword>
<dbReference type="EMBL" id="VWRR01000018">
    <property type="protein sequence ID" value="KAF6000661.1"/>
    <property type="molecule type" value="Genomic_DNA"/>
</dbReference>
<feature type="compositionally biased region" description="Basic and acidic residues" evidence="5">
    <location>
        <begin position="271"/>
        <end position="283"/>
    </location>
</feature>
<dbReference type="OrthoDB" id="2728at2759"/>
<comment type="caution">
    <text evidence="7">The sequence shown here is derived from an EMBL/GenBank/DDBJ whole genome shotgun (WGS) entry which is preliminary data.</text>
</comment>
<evidence type="ECO:0000256" key="4">
    <source>
        <dbReference type="PROSITE-ProRule" id="PRU00134"/>
    </source>
</evidence>
<evidence type="ECO:0000259" key="6">
    <source>
        <dbReference type="PROSITE" id="PS50865"/>
    </source>
</evidence>
<evidence type="ECO:0000313" key="7">
    <source>
        <dbReference type="EMBL" id="KAF6000661.1"/>
    </source>
</evidence>
<dbReference type="Gene3D" id="6.10.140.2220">
    <property type="match status" value="1"/>
</dbReference>
<dbReference type="GO" id="GO:0008270">
    <property type="term" value="F:zinc ion binding"/>
    <property type="evidence" value="ECO:0007669"/>
    <property type="project" value="UniProtKB-KW"/>
</dbReference>
<feature type="compositionally biased region" description="Polar residues" evidence="5">
    <location>
        <begin position="286"/>
        <end position="312"/>
    </location>
</feature>
<keyword evidence="8" id="KW-1185">Reference proteome</keyword>
<dbReference type="AlphaFoldDB" id="A0A7J7IEA1"/>
<dbReference type="PROSITE" id="PS50865">
    <property type="entry name" value="ZF_MYND_2"/>
    <property type="match status" value="1"/>
</dbReference>
<feature type="domain" description="MYND-type" evidence="6">
    <location>
        <begin position="80"/>
        <end position="120"/>
    </location>
</feature>
<keyword evidence="2 4" id="KW-0863">Zinc-finger</keyword>
<accession>A0A7J7IEA1</accession>
<evidence type="ECO:0000256" key="3">
    <source>
        <dbReference type="ARBA" id="ARBA00022833"/>
    </source>
</evidence>
<evidence type="ECO:0000313" key="8">
    <source>
        <dbReference type="Proteomes" id="UP000530660"/>
    </source>
</evidence>
<dbReference type="Pfam" id="PF01753">
    <property type="entry name" value="zf-MYND"/>
    <property type="match status" value="1"/>
</dbReference>
<protein>
    <recommendedName>
        <fullName evidence="6">MYND-type domain-containing protein</fullName>
    </recommendedName>
</protein>
<feature type="region of interest" description="Disordered" evidence="5">
    <location>
        <begin position="40"/>
        <end position="59"/>
    </location>
</feature>
<proteinExistence type="predicted"/>
<dbReference type="SUPFAM" id="SSF144232">
    <property type="entry name" value="HIT/MYND zinc finger-like"/>
    <property type="match status" value="1"/>
</dbReference>
<gene>
    <name evidence="7" type="ORF">F1559_000812</name>
</gene>